<comment type="similarity">
    <text evidence="1">Belongs to the GSP E family.</text>
</comment>
<evidence type="ECO:0000313" key="4">
    <source>
        <dbReference type="Proteomes" id="UP000229641"/>
    </source>
</evidence>
<dbReference type="Gene3D" id="3.40.50.300">
    <property type="entry name" value="P-loop containing nucleotide triphosphate hydrolases"/>
    <property type="match status" value="1"/>
</dbReference>
<dbReference type="Proteomes" id="UP000229641">
    <property type="component" value="Unassembled WGS sequence"/>
</dbReference>
<feature type="domain" description="AAA+ ATPase" evidence="2">
    <location>
        <begin position="194"/>
        <end position="400"/>
    </location>
</feature>
<accession>A0A2H0LZ67</accession>
<dbReference type="PANTHER" id="PTHR30486">
    <property type="entry name" value="TWITCHING MOTILITY PROTEIN PILT"/>
    <property type="match status" value="1"/>
</dbReference>
<proteinExistence type="inferred from homology"/>
<sequence length="452" mass="50590">MDKEMIAIENEILDNLVGKISLMQDHEERKDVMFRVFLDVYNSPRGKALLKKVRGIELESFFNDFLSYGMIEELLNDPQVEDIMINSLGPIFIHNTGKGLIRFDKKFTSSDELNLFIRKLIIFSGRTDIRKINNVALYNVKGRVNIVFSPFGPQITVTRAKEKPLSVITLVNNGTLSFDIAAQLWLYVEGLGVKPANIIISGGPGTGKTTLLNALFSFIPEEDRIVIIEDTLELNSDLEQNCSRLESDEEVTTADLVKNSLRMRPDRVVVGEVRGTEAADLMTAMNIGKYCMGTLHASTARETIMRLENEPMNVPEVLINLVDVFLIMRRFNIDGKINRVVGEMVESAGLEKKMVLLSSLWSFDYPTKQFVAAGVSSVYRDRLALVSGLTPKAIIEETKLRSAVLQTLAEQNISTIGAVTSFCRKYHSDKEGAFKDLGISRQDLLLKAGQIK</sequence>
<dbReference type="PANTHER" id="PTHR30486:SF15">
    <property type="entry name" value="TYPE II_IV SECRETION SYSTEM ATPASE"/>
    <property type="match status" value="1"/>
</dbReference>
<dbReference type="InterPro" id="IPR003593">
    <property type="entry name" value="AAA+_ATPase"/>
</dbReference>
<dbReference type="CDD" id="cd01130">
    <property type="entry name" value="VirB11-like_ATPase"/>
    <property type="match status" value="1"/>
</dbReference>
<dbReference type="Pfam" id="PF00437">
    <property type="entry name" value="T2SSE"/>
    <property type="match status" value="1"/>
</dbReference>
<dbReference type="SMART" id="SM00382">
    <property type="entry name" value="AAA"/>
    <property type="match status" value="1"/>
</dbReference>
<dbReference type="AlphaFoldDB" id="A0A2H0LZ67"/>
<dbReference type="GO" id="GO:0016887">
    <property type="term" value="F:ATP hydrolysis activity"/>
    <property type="evidence" value="ECO:0007669"/>
    <property type="project" value="InterPro"/>
</dbReference>
<evidence type="ECO:0000313" key="3">
    <source>
        <dbReference type="EMBL" id="PIQ88954.1"/>
    </source>
</evidence>
<evidence type="ECO:0000259" key="2">
    <source>
        <dbReference type="SMART" id="SM00382"/>
    </source>
</evidence>
<dbReference type="InterPro" id="IPR027417">
    <property type="entry name" value="P-loop_NTPase"/>
</dbReference>
<dbReference type="InterPro" id="IPR050921">
    <property type="entry name" value="T4SS_GSP_E_ATPase"/>
</dbReference>
<dbReference type="Gene3D" id="3.30.450.380">
    <property type="match status" value="1"/>
</dbReference>
<dbReference type="SUPFAM" id="SSF52540">
    <property type="entry name" value="P-loop containing nucleoside triphosphate hydrolases"/>
    <property type="match status" value="1"/>
</dbReference>
<dbReference type="InterPro" id="IPR001482">
    <property type="entry name" value="T2SS/T4SS_dom"/>
</dbReference>
<gene>
    <name evidence="3" type="ORF">COV72_05615</name>
</gene>
<comment type="caution">
    <text evidence="3">The sequence shown here is derived from an EMBL/GenBank/DDBJ whole genome shotgun (WGS) entry which is preliminary data.</text>
</comment>
<protein>
    <recommendedName>
        <fullName evidence="2">AAA+ ATPase domain-containing protein</fullName>
    </recommendedName>
</protein>
<organism evidence="3 4">
    <name type="scientific">Candidatus Ghiorseimicrobium undicola</name>
    <dbReference type="NCBI Taxonomy" id="1974746"/>
    <lineage>
        <taxon>Bacteria</taxon>
        <taxon>Pseudomonadati</taxon>
        <taxon>Candidatus Omnitrophota</taxon>
        <taxon>Candidatus Ghiorseimicrobium</taxon>
    </lineage>
</organism>
<name>A0A2H0LZ67_9BACT</name>
<dbReference type="EMBL" id="PCWA01000081">
    <property type="protein sequence ID" value="PIQ88954.1"/>
    <property type="molecule type" value="Genomic_DNA"/>
</dbReference>
<reference evidence="3 4" key="1">
    <citation type="submission" date="2017-09" db="EMBL/GenBank/DDBJ databases">
        <title>Depth-based differentiation of microbial function through sediment-hosted aquifers and enrichment of novel symbionts in the deep terrestrial subsurface.</title>
        <authorList>
            <person name="Probst A.J."/>
            <person name="Ladd B."/>
            <person name="Jarett J.K."/>
            <person name="Geller-Mcgrath D.E."/>
            <person name="Sieber C.M."/>
            <person name="Emerson J.B."/>
            <person name="Anantharaman K."/>
            <person name="Thomas B.C."/>
            <person name="Malmstrom R."/>
            <person name="Stieglmeier M."/>
            <person name="Klingl A."/>
            <person name="Woyke T."/>
            <person name="Ryan C.M."/>
            <person name="Banfield J.F."/>
        </authorList>
    </citation>
    <scope>NUCLEOTIDE SEQUENCE [LARGE SCALE GENOMIC DNA]</scope>
    <source>
        <strain evidence="3">CG11_big_fil_rev_8_21_14_0_20_42_13</strain>
    </source>
</reference>
<evidence type="ECO:0000256" key="1">
    <source>
        <dbReference type="ARBA" id="ARBA00006611"/>
    </source>
</evidence>